<name>A0A8S5PIK7_9CAUD</name>
<organism evidence="1">
    <name type="scientific">Siphoviridae sp. ctL0q1</name>
    <dbReference type="NCBI Taxonomy" id="2825449"/>
    <lineage>
        <taxon>Viruses</taxon>
        <taxon>Duplodnaviria</taxon>
        <taxon>Heunggongvirae</taxon>
        <taxon>Uroviricota</taxon>
        <taxon>Caudoviricetes</taxon>
    </lineage>
</organism>
<proteinExistence type="predicted"/>
<evidence type="ECO:0000313" key="1">
    <source>
        <dbReference type="EMBL" id="DAE06894.1"/>
    </source>
</evidence>
<reference evidence="1" key="1">
    <citation type="journal article" date="2021" name="Proc. Natl. Acad. Sci. U.S.A.">
        <title>A Catalog of Tens of Thousands of Viruses from Human Metagenomes Reveals Hidden Associations with Chronic Diseases.</title>
        <authorList>
            <person name="Tisza M.J."/>
            <person name="Buck C.B."/>
        </authorList>
    </citation>
    <scope>NUCLEOTIDE SEQUENCE</scope>
    <source>
        <strain evidence="1">CtL0q1</strain>
    </source>
</reference>
<sequence length="180" mass="20993">MTMRENLEFLKKDRKVNDAFLRKLESVGFEIEYGKFSYWSGQEYITVGRQRIWLVKEDHSGNNNLDCVWRYQNDVVRDIQEAIKEERALAETGDQIVEEFFESFDKEKTELEKAVDLLRPLLEGMAEGRNESVEVVADENEYGEKMITVVIDGYDYPVNVTSENVRSMVKSVVDKVAFKL</sequence>
<protein>
    <submittedName>
        <fullName evidence="1">Uncharacterized protein</fullName>
    </submittedName>
</protein>
<dbReference type="EMBL" id="BK015443">
    <property type="protein sequence ID" value="DAE06894.1"/>
    <property type="molecule type" value="Genomic_DNA"/>
</dbReference>
<accession>A0A8S5PIK7</accession>